<dbReference type="OrthoDB" id="3463714at2"/>
<keyword evidence="3" id="KW-1185">Reference proteome</keyword>
<organism evidence="2 3">
    <name type="scientific">Intrasporangium chromatireducens Q5-1</name>
    <dbReference type="NCBI Taxonomy" id="584657"/>
    <lineage>
        <taxon>Bacteria</taxon>
        <taxon>Bacillati</taxon>
        <taxon>Actinomycetota</taxon>
        <taxon>Actinomycetes</taxon>
        <taxon>Micrococcales</taxon>
        <taxon>Intrasporangiaceae</taxon>
        <taxon>Intrasporangium</taxon>
    </lineage>
</organism>
<evidence type="ECO:0000256" key="1">
    <source>
        <dbReference type="SAM" id="Phobius"/>
    </source>
</evidence>
<name>W9GNH2_9MICO</name>
<proteinExistence type="predicted"/>
<evidence type="ECO:0008006" key="4">
    <source>
        <dbReference type="Google" id="ProtNLM"/>
    </source>
</evidence>
<dbReference type="AlphaFoldDB" id="W9GNH2"/>
<evidence type="ECO:0000313" key="3">
    <source>
        <dbReference type="Proteomes" id="UP000019494"/>
    </source>
</evidence>
<dbReference type="Proteomes" id="UP000019494">
    <property type="component" value="Unassembled WGS sequence"/>
</dbReference>
<dbReference type="PATRIC" id="fig|584657.3.peg.378"/>
<feature type="transmembrane region" description="Helical" evidence="1">
    <location>
        <begin position="339"/>
        <end position="359"/>
    </location>
</feature>
<comment type="caution">
    <text evidence="2">The sequence shown here is derived from an EMBL/GenBank/DDBJ whole genome shotgun (WGS) entry which is preliminary data.</text>
</comment>
<keyword evidence="1" id="KW-1133">Transmembrane helix</keyword>
<feature type="transmembrane region" description="Helical" evidence="1">
    <location>
        <begin position="217"/>
        <end position="239"/>
    </location>
</feature>
<dbReference type="EMBL" id="AWQS01000007">
    <property type="protein sequence ID" value="EWT07660.1"/>
    <property type="molecule type" value="Genomic_DNA"/>
</dbReference>
<feature type="transmembrane region" description="Helical" evidence="1">
    <location>
        <begin position="22"/>
        <end position="40"/>
    </location>
</feature>
<evidence type="ECO:0000313" key="2">
    <source>
        <dbReference type="EMBL" id="EWT07660.1"/>
    </source>
</evidence>
<feature type="transmembrane region" description="Helical" evidence="1">
    <location>
        <begin position="126"/>
        <end position="144"/>
    </location>
</feature>
<feature type="transmembrane region" description="Helical" evidence="1">
    <location>
        <begin position="259"/>
        <end position="276"/>
    </location>
</feature>
<gene>
    <name evidence="2" type="ORF">N864_03345</name>
</gene>
<sequence length="478" mass="52034">MTATLSPTRGTAEPRLTLPRRVVPWLAGSAIGLLLVRMTGPVVDPDTFWHISTGDYVLAHGNFVGPDPFGASATKPWVLNQWLPEVLMSWADRLGGLGAVVWLYDLVLILLVGAIWVSCRRRGSSLVAVVITALALCATIGSLSPRPQVLTFLFMALTVDAWLRTADDRRARWWLVPLNWLWACSHGMWFLGPGVALLVILGMALERPRSATRLVRLLLIPIGSLAAAALTPAGWAILVSPFQVNEVTGYIQEWQPVETSYPPFIAALVLVCLVVLSAGRTRVGRRWTTVLLALAATFLMFRYGRTIAVAGAMLAPLASVALQELTGMSREPVNRRERLALFAVPGVLVLAMTLMVPALRLPGTGPNALDPQLAALPSGTIVCNDWADGGWLIYKHPNVRVTIDPRAEIYSTDHIEGYGKLLQGQPGWQQYVDETGCRYALFGKDSAAVEVLRLSKWQRVAAGDDYLLLRAPAAGSRT</sequence>
<keyword evidence="1" id="KW-0812">Transmembrane</keyword>
<dbReference type="RefSeq" id="WP_034712766.1">
    <property type="nucleotide sequence ID" value="NZ_AWQS01000007.1"/>
</dbReference>
<reference evidence="3" key="1">
    <citation type="submission" date="2013-08" db="EMBL/GenBank/DDBJ databases">
        <title>Intrasporangium oryzae NRRL B-24470.</title>
        <authorList>
            <person name="Liu H."/>
            <person name="Wang G."/>
        </authorList>
    </citation>
    <scope>NUCLEOTIDE SEQUENCE [LARGE SCALE GENOMIC DNA]</scope>
    <source>
        <strain evidence="3">Q5-1</strain>
    </source>
</reference>
<keyword evidence="1" id="KW-0472">Membrane</keyword>
<feature type="transmembrane region" description="Helical" evidence="1">
    <location>
        <begin position="94"/>
        <end position="119"/>
    </location>
</feature>
<feature type="transmembrane region" description="Helical" evidence="1">
    <location>
        <begin position="180"/>
        <end position="205"/>
    </location>
</feature>
<protein>
    <recommendedName>
        <fullName evidence="4">Glycosyltransferase RgtA/B/C/D-like domain-containing protein</fullName>
    </recommendedName>
</protein>
<accession>W9GNH2</accession>